<dbReference type="OrthoDB" id="34442at2"/>
<gene>
    <name evidence="1" type="ORF">Lqui_0217</name>
</gene>
<dbReference type="EMBL" id="LNYS01000006">
    <property type="protein sequence ID" value="KTD51373.1"/>
    <property type="molecule type" value="Genomic_DNA"/>
</dbReference>
<dbReference type="SUPFAM" id="SSF54909">
    <property type="entry name" value="Dimeric alpha+beta barrel"/>
    <property type="match status" value="1"/>
</dbReference>
<protein>
    <recommendedName>
        <fullName evidence="3">DUF4286 domain-containing protein</fullName>
    </recommendedName>
</protein>
<dbReference type="Proteomes" id="UP000054618">
    <property type="component" value="Unassembled WGS sequence"/>
</dbReference>
<sequence>MVIYEVNLAIDSDIYPQYQEWLKKHAEEMVQLPGFIKAKILKPEESVSGQEKLTVQYQLESRAALDQYFTDFAPKMRGDGLARFEGKFSAERKIFEVRHSMKK</sequence>
<dbReference type="STRING" id="45073.Lqui_0217"/>
<comment type="caution">
    <text evidence="1">The sequence shown here is derived from an EMBL/GenBank/DDBJ whole genome shotgun (WGS) entry which is preliminary data.</text>
</comment>
<proteinExistence type="predicted"/>
<evidence type="ECO:0000313" key="2">
    <source>
        <dbReference type="Proteomes" id="UP000054618"/>
    </source>
</evidence>
<dbReference type="InterPro" id="IPR025563">
    <property type="entry name" value="DUF4286"/>
</dbReference>
<evidence type="ECO:0000313" key="1">
    <source>
        <dbReference type="EMBL" id="KTD51373.1"/>
    </source>
</evidence>
<dbReference type="RefSeq" id="WP_058506357.1">
    <property type="nucleotide sequence ID" value="NZ_CAAAIK010000020.1"/>
</dbReference>
<accession>A0A0W0Y2W4</accession>
<evidence type="ECO:0008006" key="3">
    <source>
        <dbReference type="Google" id="ProtNLM"/>
    </source>
</evidence>
<dbReference type="InterPro" id="IPR011008">
    <property type="entry name" value="Dimeric_a/b-barrel"/>
</dbReference>
<organism evidence="1 2">
    <name type="scientific">Legionella quinlivanii</name>
    <dbReference type="NCBI Taxonomy" id="45073"/>
    <lineage>
        <taxon>Bacteria</taxon>
        <taxon>Pseudomonadati</taxon>
        <taxon>Pseudomonadota</taxon>
        <taxon>Gammaproteobacteria</taxon>
        <taxon>Legionellales</taxon>
        <taxon>Legionellaceae</taxon>
        <taxon>Legionella</taxon>
    </lineage>
</organism>
<keyword evidence="2" id="KW-1185">Reference proteome</keyword>
<name>A0A0W0Y2W4_9GAMM</name>
<reference evidence="1 2" key="1">
    <citation type="submission" date="2015-11" db="EMBL/GenBank/DDBJ databases">
        <title>Genomic analysis of 38 Legionella species identifies large and diverse effector repertoires.</title>
        <authorList>
            <person name="Burstein D."/>
            <person name="Amaro F."/>
            <person name="Zusman T."/>
            <person name="Lifshitz Z."/>
            <person name="Cohen O."/>
            <person name="Gilbert J.A."/>
            <person name="Pupko T."/>
            <person name="Shuman H.A."/>
            <person name="Segal G."/>
        </authorList>
    </citation>
    <scope>NUCLEOTIDE SEQUENCE [LARGE SCALE GENOMIC DNA]</scope>
    <source>
        <strain evidence="1 2">CDC#1442-AUS-E</strain>
    </source>
</reference>
<dbReference type="AlphaFoldDB" id="A0A0W0Y2W4"/>
<dbReference type="Pfam" id="PF14114">
    <property type="entry name" value="DUF4286"/>
    <property type="match status" value="1"/>
</dbReference>